<keyword evidence="4 6" id="KW-1133">Transmembrane helix</keyword>
<evidence type="ECO:0000256" key="6">
    <source>
        <dbReference type="SAM" id="Phobius"/>
    </source>
</evidence>
<dbReference type="PANTHER" id="PTHR38459:SF1">
    <property type="entry name" value="PROPHAGE BACTOPRENOL-LINKED GLUCOSE TRANSLOCASE HOMOLOG"/>
    <property type="match status" value="1"/>
</dbReference>
<dbReference type="EMBL" id="LR746496">
    <property type="protein sequence ID" value="CAA7599563.1"/>
    <property type="molecule type" value="Genomic_DNA"/>
</dbReference>
<evidence type="ECO:0000256" key="1">
    <source>
        <dbReference type="ARBA" id="ARBA00004141"/>
    </source>
</evidence>
<keyword evidence="5 6" id="KW-0472">Membrane</keyword>
<evidence type="ECO:0000313" key="9">
    <source>
        <dbReference type="EMBL" id="CEJ07758.1"/>
    </source>
</evidence>
<dbReference type="KEGG" id="aacx:DEACI_0189"/>
<dbReference type="Proteomes" id="UP001071230">
    <property type="component" value="Unassembled WGS sequence"/>
</dbReference>
<gene>
    <name evidence="8" type="ORF">DEACI_0189</name>
    <name evidence="9" type="ORF">DEACI_2224</name>
</gene>
<feature type="transmembrane region" description="Helical" evidence="6">
    <location>
        <begin position="42"/>
        <end position="60"/>
    </location>
</feature>
<evidence type="ECO:0000259" key="7">
    <source>
        <dbReference type="Pfam" id="PF04138"/>
    </source>
</evidence>
<comment type="similarity">
    <text evidence="2">Belongs to the GtrA family.</text>
</comment>
<feature type="domain" description="GtrA/DPMS transmembrane" evidence="7">
    <location>
        <begin position="15"/>
        <end position="134"/>
    </location>
</feature>
<keyword evidence="10" id="KW-1185">Reference proteome</keyword>
<dbReference type="AlphaFoldDB" id="A0A8S0VVI4"/>
<comment type="subcellular location">
    <subcellularLocation>
        <location evidence="1">Membrane</location>
        <topology evidence="1">Multi-pass membrane protein</topology>
    </subcellularLocation>
</comment>
<evidence type="ECO:0000256" key="3">
    <source>
        <dbReference type="ARBA" id="ARBA00022692"/>
    </source>
</evidence>
<organism evidence="8">
    <name type="scientific">Acididesulfobacillus acetoxydans</name>
    <dbReference type="NCBI Taxonomy" id="1561005"/>
    <lineage>
        <taxon>Bacteria</taxon>
        <taxon>Bacillati</taxon>
        <taxon>Bacillota</taxon>
        <taxon>Clostridia</taxon>
        <taxon>Eubacteriales</taxon>
        <taxon>Peptococcaceae</taxon>
        <taxon>Acididesulfobacillus</taxon>
    </lineage>
</organism>
<sequence length="140" mass="15761">MVIKTSKNVKQFILFGMVGIVGFIVDSATLTVLVSIFQASPYVIRVCSYVAAASTTWALNRIITFRRVRGKVKKTQEWLRFLSANAPGALLNYLVFAVTVYLFQLKTQRLWIAVGMGSLSGLFLNFNLTKAFVFKEREKP</sequence>
<dbReference type="PANTHER" id="PTHR38459">
    <property type="entry name" value="PROPHAGE BACTOPRENOL-LINKED GLUCOSE TRANSLOCASE HOMOLOG"/>
    <property type="match status" value="1"/>
</dbReference>
<keyword evidence="3 6" id="KW-0812">Transmembrane</keyword>
<dbReference type="Proteomes" id="UP000836597">
    <property type="component" value="Chromosome"/>
</dbReference>
<dbReference type="InterPro" id="IPR007267">
    <property type="entry name" value="GtrA_DPMS_TM"/>
</dbReference>
<name>A0A8S0VVI4_9FIRM</name>
<feature type="transmembrane region" description="Helical" evidence="6">
    <location>
        <begin position="110"/>
        <end position="128"/>
    </location>
</feature>
<reference evidence="9" key="1">
    <citation type="submission" date="2014-11" db="EMBL/GenBank/DDBJ databases">
        <authorList>
            <person name="Hornung B.V."/>
        </authorList>
    </citation>
    <scope>NUCLEOTIDE SEQUENCE</scope>
    <source>
        <strain evidence="9">INE</strain>
    </source>
</reference>
<protein>
    <submittedName>
        <fullName evidence="8">GtrA-like protein</fullName>
    </submittedName>
</protein>
<proteinExistence type="inferred from homology"/>
<accession>A0A8S0VVI4</accession>
<dbReference type="GO" id="GO:0005886">
    <property type="term" value="C:plasma membrane"/>
    <property type="evidence" value="ECO:0007669"/>
    <property type="project" value="TreeGrafter"/>
</dbReference>
<evidence type="ECO:0000256" key="5">
    <source>
        <dbReference type="ARBA" id="ARBA00023136"/>
    </source>
</evidence>
<dbReference type="GO" id="GO:0000271">
    <property type="term" value="P:polysaccharide biosynthetic process"/>
    <property type="evidence" value="ECO:0007669"/>
    <property type="project" value="InterPro"/>
</dbReference>
<dbReference type="InterPro" id="IPR051401">
    <property type="entry name" value="GtrA_CellWall_Glycosyl"/>
</dbReference>
<evidence type="ECO:0000313" key="10">
    <source>
        <dbReference type="Proteomes" id="UP001071230"/>
    </source>
</evidence>
<evidence type="ECO:0000256" key="4">
    <source>
        <dbReference type="ARBA" id="ARBA00022989"/>
    </source>
</evidence>
<dbReference type="Pfam" id="PF04138">
    <property type="entry name" value="GtrA_DPMS_TM"/>
    <property type="match status" value="1"/>
</dbReference>
<feature type="transmembrane region" description="Helical" evidence="6">
    <location>
        <begin position="81"/>
        <end position="104"/>
    </location>
</feature>
<dbReference type="EMBL" id="CDGJ01000065">
    <property type="protein sequence ID" value="CEJ07758.1"/>
    <property type="molecule type" value="Genomic_DNA"/>
</dbReference>
<evidence type="ECO:0000313" key="8">
    <source>
        <dbReference type="EMBL" id="CAA7599563.1"/>
    </source>
</evidence>
<feature type="transmembrane region" description="Helical" evidence="6">
    <location>
        <begin position="12"/>
        <end position="36"/>
    </location>
</feature>
<evidence type="ECO:0000256" key="2">
    <source>
        <dbReference type="ARBA" id="ARBA00009399"/>
    </source>
</evidence>
<reference evidence="8" key="2">
    <citation type="submission" date="2020-01" db="EMBL/GenBank/DDBJ databases">
        <authorList>
            <person name="Hornung B."/>
        </authorList>
    </citation>
    <scope>NUCLEOTIDE SEQUENCE</scope>
    <source>
        <strain evidence="8">PacBioINE</strain>
    </source>
</reference>